<gene>
    <name evidence="4" type="ORF">AMAG_20729</name>
</gene>
<keyword evidence="5" id="KW-1185">Reference proteome</keyword>
<dbReference type="VEuPathDB" id="FungiDB:AMAG_20729"/>
<protein>
    <recommendedName>
        <fullName evidence="3">C2 domain-containing protein</fullName>
    </recommendedName>
</protein>
<reference evidence="4 5" key="1">
    <citation type="submission" date="2009-11" db="EMBL/GenBank/DDBJ databases">
        <title>Annotation of Allomyces macrogynus ATCC 38327.</title>
        <authorList>
            <consortium name="The Broad Institute Genome Sequencing Platform"/>
            <person name="Russ C."/>
            <person name="Cuomo C."/>
            <person name="Burger G."/>
            <person name="Gray M.W."/>
            <person name="Holland P.W.H."/>
            <person name="King N."/>
            <person name="Lang F.B.F."/>
            <person name="Roger A.J."/>
            <person name="Ruiz-Trillo I."/>
            <person name="Young S.K."/>
            <person name="Zeng Q."/>
            <person name="Gargeya S."/>
            <person name="Fitzgerald M."/>
            <person name="Haas B."/>
            <person name="Abouelleil A."/>
            <person name="Alvarado L."/>
            <person name="Arachchi H.M."/>
            <person name="Berlin A."/>
            <person name="Chapman S.B."/>
            <person name="Gearin G."/>
            <person name="Goldberg J."/>
            <person name="Griggs A."/>
            <person name="Gujja S."/>
            <person name="Hansen M."/>
            <person name="Heiman D."/>
            <person name="Howarth C."/>
            <person name="Larimer J."/>
            <person name="Lui A."/>
            <person name="MacDonald P.J.P."/>
            <person name="McCowen C."/>
            <person name="Montmayeur A."/>
            <person name="Murphy C."/>
            <person name="Neiman D."/>
            <person name="Pearson M."/>
            <person name="Priest M."/>
            <person name="Roberts A."/>
            <person name="Saif S."/>
            <person name="Shea T."/>
            <person name="Sisk P."/>
            <person name="Stolte C."/>
            <person name="Sykes S."/>
            <person name="Wortman J."/>
            <person name="Nusbaum C."/>
            <person name="Birren B."/>
        </authorList>
    </citation>
    <scope>NUCLEOTIDE SEQUENCE [LARGE SCALE GENOMIC DNA]</scope>
    <source>
        <strain evidence="4 5">ATCC 38327</strain>
    </source>
</reference>
<dbReference type="GO" id="GO:0005509">
    <property type="term" value="F:calcium ion binding"/>
    <property type="evidence" value="ECO:0007669"/>
    <property type="project" value="TreeGrafter"/>
</dbReference>
<evidence type="ECO:0000259" key="3">
    <source>
        <dbReference type="PROSITE" id="PS50004"/>
    </source>
</evidence>
<dbReference type="SMART" id="SM00239">
    <property type="entry name" value="C2"/>
    <property type="match status" value="1"/>
</dbReference>
<dbReference type="CDD" id="cd00030">
    <property type="entry name" value="C2"/>
    <property type="match status" value="1"/>
</dbReference>
<organism evidence="4 5">
    <name type="scientific">Allomyces macrogynus (strain ATCC 38327)</name>
    <name type="common">Allomyces javanicus var. macrogynus</name>
    <dbReference type="NCBI Taxonomy" id="578462"/>
    <lineage>
        <taxon>Eukaryota</taxon>
        <taxon>Fungi</taxon>
        <taxon>Fungi incertae sedis</taxon>
        <taxon>Blastocladiomycota</taxon>
        <taxon>Blastocladiomycetes</taxon>
        <taxon>Blastocladiales</taxon>
        <taxon>Blastocladiaceae</taxon>
        <taxon>Allomyces</taxon>
    </lineage>
</organism>
<dbReference type="OrthoDB" id="67700at2759"/>
<dbReference type="PROSITE" id="PS50004">
    <property type="entry name" value="C2"/>
    <property type="match status" value="1"/>
</dbReference>
<dbReference type="PRINTS" id="PR00360">
    <property type="entry name" value="C2DOMAIN"/>
</dbReference>
<sequence>MSVKLRVHVVEARNLAAKDANGFSDPFVILEFGKVKARTTVQYKNLNPVWDEPFDFDVPYPPPLGLKLTVWDKDLVVNDFLGVCRVPLAEIPQFAPGADLAEEEPDGAWIPLQKRKDNNIISGDMRLRVGLFGDESDLARVRTSVTQVGLLSRSSSVMSSRTSSMTSTRRWDNDIASASSHVDPAAIVGILYVEVLSASNLPYIRALTQGTSFLSRISRPFLDLSDDRGRADAPLFCFSPRAPPP</sequence>
<feature type="domain" description="C2" evidence="3">
    <location>
        <begin position="1"/>
        <end position="102"/>
    </location>
</feature>
<dbReference type="InterPro" id="IPR000008">
    <property type="entry name" value="C2_dom"/>
</dbReference>
<keyword evidence="1" id="KW-0479">Metal-binding</keyword>
<dbReference type="PANTHER" id="PTHR45911:SF4">
    <property type="entry name" value="MULTIPLE C2 AND TRANSMEMBRANE DOMAIN-CONTAINING PROTEIN"/>
    <property type="match status" value="1"/>
</dbReference>
<dbReference type="PANTHER" id="PTHR45911">
    <property type="entry name" value="C2 DOMAIN-CONTAINING PROTEIN"/>
    <property type="match status" value="1"/>
</dbReference>
<evidence type="ECO:0000256" key="2">
    <source>
        <dbReference type="ARBA" id="ARBA00022837"/>
    </source>
</evidence>
<feature type="non-terminal residue" evidence="4">
    <location>
        <position position="245"/>
    </location>
</feature>
<evidence type="ECO:0000256" key="1">
    <source>
        <dbReference type="ARBA" id="ARBA00022723"/>
    </source>
</evidence>
<proteinExistence type="predicted"/>
<dbReference type="GO" id="GO:0016020">
    <property type="term" value="C:membrane"/>
    <property type="evidence" value="ECO:0007669"/>
    <property type="project" value="TreeGrafter"/>
</dbReference>
<keyword evidence="2" id="KW-0106">Calcium</keyword>
<dbReference type="InterPro" id="IPR035892">
    <property type="entry name" value="C2_domain_sf"/>
</dbReference>
<accession>A0A0L0TEH0</accession>
<dbReference type="Gene3D" id="2.60.40.150">
    <property type="entry name" value="C2 domain"/>
    <property type="match status" value="1"/>
</dbReference>
<reference evidence="5" key="2">
    <citation type="submission" date="2009-11" db="EMBL/GenBank/DDBJ databases">
        <title>The Genome Sequence of Allomyces macrogynus strain ATCC 38327.</title>
        <authorList>
            <consortium name="The Broad Institute Genome Sequencing Platform"/>
            <person name="Russ C."/>
            <person name="Cuomo C."/>
            <person name="Shea T."/>
            <person name="Young S.K."/>
            <person name="Zeng Q."/>
            <person name="Koehrsen M."/>
            <person name="Haas B."/>
            <person name="Borodovsky M."/>
            <person name="Guigo R."/>
            <person name="Alvarado L."/>
            <person name="Berlin A."/>
            <person name="Borenstein D."/>
            <person name="Chen Z."/>
            <person name="Engels R."/>
            <person name="Freedman E."/>
            <person name="Gellesch M."/>
            <person name="Goldberg J."/>
            <person name="Griggs A."/>
            <person name="Gujja S."/>
            <person name="Heiman D."/>
            <person name="Hepburn T."/>
            <person name="Howarth C."/>
            <person name="Jen D."/>
            <person name="Larson L."/>
            <person name="Lewis B."/>
            <person name="Mehta T."/>
            <person name="Park D."/>
            <person name="Pearson M."/>
            <person name="Roberts A."/>
            <person name="Saif S."/>
            <person name="Shenoy N."/>
            <person name="Sisk P."/>
            <person name="Stolte C."/>
            <person name="Sykes S."/>
            <person name="Walk T."/>
            <person name="White J."/>
            <person name="Yandava C."/>
            <person name="Burger G."/>
            <person name="Gray M.W."/>
            <person name="Holland P.W.H."/>
            <person name="King N."/>
            <person name="Lang F.B.F."/>
            <person name="Roger A.J."/>
            <person name="Ruiz-Trillo I."/>
            <person name="Lander E."/>
            <person name="Nusbaum C."/>
        </authorList>
    </citation>
    <scope>NUCLEOTIDE SEQUENCE [LARGE SCALE GENOMIC DNA]</scope>
    <source>
        <strain evidence="5">ATCC 38327</strain>
    </source>
</reference>
<dbReference type="AlphaFoldDB" id="A0A0L0TEH0"/>
<evidence type="ECO:0000313" key="5">
    <source>
        <dbReference type="Proteomes" id="UP000054350"/>
    </source>
</evidence>
<dbReference type="Proteomes" id="UP000054350">
    <property type="component" value="Unassembled WGS sequence"/>
</dbReference>
<name>A0A0L0TEH0_ALLM3</name>
<dbReference type="SUPFAM" id="SSF49562">
    <property type="entry name" value="C2 domain (Calcium/lipid-binding domain, CaLB)"/>
    <property type="match status" value="1"/>
</dbReference>
<evidence type="ECO:0000313" key="4">
    <source>
        <dbReference type="EMBL" id="KNE73263.1"/>
    </source>
</evidence>
<dbReference type="Pfam" id="PF00168">
    <property type="entry name" value="C2"/>
    <property type="match status" value="1"/>
</dbReference>
<dbReference type="EMBL" id="GG745392">
    <property type="protein sequence ID" value="KNE73263.1"/>
    <property type="molecule type" value="Genomic_DNA"/>
</dbReference>